<dbReference type="Gene3D" id="3.40.50.720">
    <property type="entry name" value="NAD(P)-binding Rossmann-like Domain"/>
    <property type="match status" value="1"/>
</dbReference>
<proteinExistence type="inferred from homology"/>
<comment type="similarity">
    <text evidence="1">Belongs to the polysaccharide synthase family.</text>
</comment>
<gene>
    <name evidence="3" type="ORF">AVDCRST_MAG88-311</name>
</gene>
<accession>A0A6J4U9N9</accession>
<organism evidence="3">
    <name type="scientific">uncultured Thermomicrobiales bacterium</name>
    <dbReference type="NCBI Taxonomy" id="1645740"/>
    <lineage>
        <taxon>Bacteria</taxon>
        <taxon>Pseudomonadati</taxon>
        <taxon>Thermomicrobiota</taxon>
        <taxon>Thermomicrobia</taxon>
        <taxon>Thermomicrobiales</taxon>
        <taxon>environmental samples</taxon>
    </lineage>
</organism>
<dbReference type="PANTHER" id="PTHR43318">
    <property type="entry name" value="UDP-N-ACETYLGLUCOSAMINE 4,6-DEHYDRATASE"/>
    <property type="match status" value="1"/>
</dbReference>
<dbReference type="PANTHER" id="PTHR43318:SF1">
    <property type="entry name" value="POLYSACCHARIDE BIOSYNTHESIS PROTEIN EPSC-RELATED"/>
    <property type="match status" value="1"/>
</dbReference>
<protein>
    <recommendedName>
        <fullName evidence="2">Polysaccharide biosynthesis protein CapD-like domain-containing protein</fullName>
    </recommendedName>
</protein>
<name>A0A6J4U9N9_9BACT</name>
<dbReference type="InterPro" id="IPR036291">
    <property type="entry name" value="NAD(P)-bd_dom_sf"/>
</dbReference>
<evidence type="ECO:0000259" key="2">
    <source>
        <dbReference type="Pfam" id="PF02719"/>
    </source>
</evidence>
<dbReference type="EMBL" id="CADCWM010000102">
    <property type="protein sequence ID" value="CAA9544773.1"/>
    <property type="molecule type" value="Genomic_DNA"/>
</dbReference>
<evidence type="ECO:0000256" key="1">
    <source>
        <dbReference type="ARBA" id="ARBA00007430"/>
    </source>
</evidence>
<dbReference type="InterPro" id="IPR051203">
    <property type="entry name" value="Polysaccharide_Synthase-Rel"/>
</dbReference>
<dbReference type="SUPFAM" id="SSF51735">
    <property type="entry name" value="NAD(P)-binding Rossmann-fold domains"/>
    <property type="match status" value="1"/>
</dbReference>
<reference evidence="3" key="1">
    <citation type="submission" date="2020-02" db="EMBL/GenBank/DDBJ databases">
        <authorList>
            <person name="Meier V. D."/>
        </authorList>
    </citation>
    <scope>NUCLEOTIDE SEQUENCE</scope>
    <source>
        <strain evidence="3">AVDCRST_MAG88</strain>
    </source>
</reference>
<dbReference type="AlphaFoldDB" id="A0A6J4U9N9"/>
<feature type="domain" description="Polysaccharide biosynthesis protein CapD-like" evidence="2">
    <location>
        <begin position="55"/>
        <end position="146"/>
    </location>
</feature>
<dbReference type="Pfam" id="PF02719">
    <property type="entry name" value="Polysacc_synt_2"/>
    <property type="match status" value="1"/>
</dbReference>
<evidence type="ECO:0000313" key="3">
    <source>
        <dbReference type="EMBL" id="CAA9544773.1"/>
    </source>
</evidence>
<feature type="non-terminal residue" evidence="3">
    <location>
        <position position="147"/>
    </location>
</feature>
<sequence>MRGGVAIADAGANVRGDGDGAPAAETLIDWERLLDRPAVPVEHEVLAAAFGGRRVLITGAAGSVGGKLAACVIPYAPAALTLVDSHEPSLFALRGRILATEPAARVEFRLTDVRSRRKVATLFARYRPEIVFHLAAYKHVPWAEEDP</sequence>
<dbReference type="InterPro" id="IPR003869">
    <property type="entry name" value="Polysac_CapD-like"/>
</dbReference>